<feature type="transmembrane region" description="Helical" evidence="10">
    <location>
        <begin position="614"/>
        <end position="636"/>
    </location>
</feature>
<dbReference type="Proteomes" id="UP000237438">
    <property type="component" value="Unassembled WGS sequence"/>
</dbReference>
<evidence type="ECO:0000256" key="9">
    <source>
        <dbReference type="ARBA" id="ARBA00023180"/>
    </source>
</evidence>
<dbReference type="EMBL" id="PEDP01000405">
    <property type="protein sequence ID" value="POS86128.1"/>
    <property type="molecule type" value="Genomic_DNA"/>
</dbReference>
<evidence type="ECO:0000256" key="11">
    <source>
        <dbReference type="SAM" id="MobiDB-lite"/>
    </source>
</evidence>
<evidence type="ECO:0000313" key="13">
    <source>
        <dbReference type="Proteomes" id="UP000237438"/>
    </source>
</evidence>
<keyword evidence="5 10" id="KW-0812">Transmembrane</keyword>
<accession>A0A2S4PVS0</accession>
<dbReference type="GO" id="GO:0032220">
    <property type="term" value="P:plasma membrane fusion involved in cytogamy"/>
    <property type="evidence" value="ECO:0007669"/>
    <property type="project" value="TreeGrafter"/>
</dbReference>
<feature type="transmembrane region" description="Helical" evidence="10">
    <location>
        <begin position="138"/>
        <end position="162"/>
    </location>
</feature>
<keyword evidence="8 10" id="KW-0472">Membrane</keyword>
<comment type="subcellular location">
    <subcellularLocation>
        <location evidence="2 10">Cell membrane</location>
        <topology evidence="2 10">Multi-pass membrane protein</topology>
    </subcellularLocation>
</comment>
<keyword evidence="7 10" id="KW-1133">Transmembrane helix</keyword>
<evidence type="ECO:0000256" key="6">
    <source>
        <dbReference type="ARBA" id="ARBA00022971"/>
    </source>
</evidence>
<dbReference type="AlphaFoldDB" id="A0A2S4PVS0"/>
<dbReference type="GO" id="GO:0043332">
    <property type="term" value="C:mating projection tip"/>
    <property type="evidence" value="ECO:0007669"/>
    <property type="project" value="UniProtKB-UniRule"/>
</dbReference>
<reference evidence="12 13" key="1">
    <citation type="submission" date="2017-10" db="EMBL/GenBank/DDBJ databases">
        <title>Development of genomic resources for the powdery mildew, Erysiphe pulchra.</title>
        <authorList>
            <person name="Wadl P.A."/>
            <person name="Mack B.M."/>
            <person name="Moore G."/>
            <person name="Beltz S.B."/>
        </authorList>
    </citation>
    <scope>NUCLEOTIDE SEQUENCE [LARGE SCALE GENOMIC DNA]</scope>
    <source>
        <strain evidence="12">Cflorida</strain>
    </source>
</reference>
<keyword evidence="9" id="KW-0325">Glycoprotein</keyword>
<gene>
    <name evidence="12" type="ORF">EPUL_001363</name>
</gene>
<dbReference type="GO" id="GO:0005886">
    <property type="term" value="C:plasma membrane"/>
    <property type="evidence" value="ECO:0007669"/>
    <property type="project" value="UniProtKB-SubCell"/>
</dbReference>
<comment type="similarity">
    <text evidence="3 10">Belongs to the PRM1 family.</text>
</comment>
<dbReference type="STRING" id="225359.A0A2S4PVS0"/>
<dbReference type="PANTHER" id="PTHR31030">
    <property type="entry name" value="PLASMA MEMBRANE FUSION PROTEIN PRM1"/>
    <property type="match status" value="1"/>
</dbReference>
<evidence type="ECO:0000256" key="8">
    <source>
        <dbReference type="ARBA" id="ARBA00023136"/>
    </source>
</evidence>
<keyword evidence="6 10" id="KW-0184">Conjugation</keyword>
<dbReference type="InterPro" id="IPR026777">
    <property type="entry name" value="PRM1"/>
</dbReference>
<evidence type="ECO:0000256" key="5">
    <source>
        <dbReference type="ARBA" id="ARBA00022692"/>
    </source>
</evidence>
<feature type="region of interest" description="Disordered" evidence="11">
    <location>
        <begin position="650"/>
        <end position="670"/>
    </location>
</feature>
<sequence>MTFGESESKIKSGFPPFPSSLSAGSYEMSGYDLILNNPTSAQPHIGLRARLSQIFINRWTILILLVLCRLLLATRNIKYNIEKAKEEALEACTSVENIGSAMASMPHYLSKGVNSLTAETITKTIDGLMDMMMDTLEIVSSIVLFVINMFTQTYACLITFAISGSLAASIELIEKVGKFLNESIGPVTDTLADDTKKFQDGLNGFLKKIQLPAIFGKTIPVPKIDITGPIDSLRKIKIDPTAMNKELDKLNASLPNFADVQKFTENVVKFPFNQLEKQINDSKASYTFDHNIFPVAGKKKLTFCSDNQIINDFFNDILRVIFKARTLIVIILISAAALFCVVTAYKEIRTWNRLHDRSNSLFGYIESYLDLIYFFSRPHTSILGAYIATKLFSSKKRRNLVRWFIAYITTPPALYVLSLGSAGLLSCLGQFLLLQTIQKEVPVIADEVGKFTELVVKSLDDASKQWAVDANGVIHQTNMRINKDVFGWVQTGTGAINGTIDQFTNEMTKVLNATFGGTILYKPITEVMNCLIGLKIASVQKGLTFVHDKAHVNIPEFKPDVFSLGAVASLASSNTTDNADSFLSSTGDLTSDKITSAVMKVIAKLQDSIREETMISIILVLIWFFYVLLGLCRVIFENFRRVKVRGEGGLPPYSDSEKPYESPPKKPQPSYSMYLPDFGRLSKATPLKSRSRWSHDIENEKIVPTPGGRRVEKLKSFFTRKKKETNQSVLFGGSGII</sequence>
<evidence type="ECO:0000256" key="2">
    <source>
        <dbReference type="ARBA" id="ARBA00004651"/>
    </source>
</evidence>
<evidence type="ECO:0000313" key="12">
    <source>
        <dbReference type="EMBL" id="POS86128.1"/>
    </source>
</evidence>
<evidence type="ECO:0000256" key="4">
    <source>
        <dbReference type="ARBA" id="ARBA00022475"/>
    </source>
</evidence>
<evidence type="ECO:0000256" key="7">
    <source>
        <dbReference type="ARBA" id="ARBA00022989"/>
    </source>
</evidence>
<name>A0A2S4PVS0_9PEZI</name>
<feature type="transmembrane region" description="Helical" evidence="10">
    <location>
        <begin position="413"/>
        <end position="434"/>
    </location>
</feature>
<protein>
    <recommendedName>
        <fullName evidence="10">Plasma membrane fusion protein PRM1</fullName>
    </recommendedName>
</protein>
<keyword evidence="13" id="KW-1185">Reference proteome</keyword>
<feature type="compositionally biased region" description="Basic and acidic residues" evidence="11">
    <location>
        <begin position="655"/>
        <end position="664"/>
    </location>
</feature>
<dbReference type="PANTHER" id="PTHR31030:SF1">
    <property type="entry name" value="PLASMA MEMBRANE FUSION PROTEIN PRM1"/>
    <property type="match status" value="1"/>
</dbReference>
<keyword evidence="4 10" id="KW-1003">Cell membrane</keyword>
<organism evidence="12 13">
    <name type="scientific">Erysiphe pulchra</name>
    <dbReference type="NCBI Taxonomy" id="225359"/>
    <lineage>
        <taxon>Eukaryota</taxon>
        <taxon>Fungi</taxon>
        <taxon>Dikarya</taxon>
        <taxon>Ascomycota</taxon>
        <taxon>Pezizomycotina</taxon>
        <taxon>Leotiomycetes</taxon>
        <taxon>Erysiphales</taxon>
        <taxon>Erysiphaceae</taxon>
        <taxon>Erysiphe</taxon>
    </lineage>
</organism>
<proteinExistence type="inferred from homology"/>
<feature type="transmembrane region" description="Helical" evidence="10">
    <location>
        <begin position="327"/>
        <end position="345"/>
    </location>
</feature>
<dbReference type="OrthoDB" id="5356111at2759"/>
<comment type="caution">
    <text evidence="12">The sequence shown here is derived from an EMBL/GenBank/DDBJ whole genome shotgun (WGS) entry which is preliminary data.</text>
</comment>
<evidence type="ECO:0000256" key="10">
    <source>
        <dbReference type="RuleBase" id="RU366035"/>
    </source>
</evidence>
<evidence type="ECO:0000256" key="3">
    <source>
        <dbReference type="ARBA" id="ARBA00010780"/>
    </source>
</evidence>
<feature type="transmembrane region" description="Helical" evidence="10">
    <location>
        <begin position="55"/>
        <end position="72"/>
    </location>
</feature>
<comment type="function">
    <text evidence="1 10">Involved in cell fusion during mating by stabilizing the plasma membrane fusion event.</text>
</comment>
<evidence type="ECO:0000256" key="1">
    <source>
        <dbReference type="ARBA" id="ARBA00002512"/>
    </source>
</evidence>